<evidence type="ECO:0000313" key="2">
    <source>
        <dbReference type="Proteomes" id="UP001223144"/>
    </source>
</evidence>
<keyword evidence="2" id="KW-1185">Reference proteome</keyword>
<accession>A0ABT6HRC0</accession>
<protein>
    <submittedName>
        <fullName evidence="1">Uncharacterized protein</fullName>
    </submittedName>
</protein>
<gene>
    <name evidence="1" type="ORF">QCN29_21230</name>
</gene>
<dbReference type="Proteomes" id="UP001223144">
    <property type="component" value="Unassembled WGS sequence"/>
</dbReference>
<reference evidence="1 2" key="1">
    <citation type="submission" date="2023-04" db="EMBL/GenBank/DDBJ databases">
        <title>Streptomyces chengmaiensis sp. nov. isolated from the stem of mangrove plant in Hainan.</title>
        <authorList>
            <person name="Huang X."/>
            <person name="Zhou S."/>
            <person name="Chu X."/>
            <person name="Xie Y."/>
            <person name="Lin Y."/>
        </authorList>
    </citation>
    <scope>NUCLEOTIDE SEQUENCE [LARGE SCALE GENOMIC DNA]</scope>
    <source>
        <strain evidence="1 2">HNM0663</strain>
    </source>
</reference>
<dbReference type="EMBL" id="JARWBG010000025">
    <property type="protein sequence ID" value="MDH2391259.1"/>
    <property type="molecule type" value="Genomic_DNA"/>
</dbReference>
<organism evidence="1 2">
    <name type="scientific">Streptomyces chengmaiensis</name>
    <dbReference type="NCBI Taxonomy" id="3040919"/>
    <lineage>
        <taxon>Bacteria</taxon>
        <taxon>Bacillati</taxon>
        <taxon>Actinomycetota</taxon>
        <taxon>Actinomycetes</taxon>
        <taxon>Kitasatosporales</taxon>
        <taxon>Streptomycetaceae</taxon>
        <taxon>Streptomyces</taxon>
    </lineage>
</organism>
<comment type="caution">
    <text evidence="1">The sequence shown here is derived from an EMBL/GenBank/DDBJ whole genome shotgun (WGS) entry which is preliminary data.</text>
</comment>
<evidence type="ECO:0000313" key="1">
    <source>
        <dbReference type="EMBL" id="MDH2391259.1"/>
    </source>
</evidence>
<dbReference type="RefSeq" id="WP_279930053.1">
    <property type="nucleotide sequence ID" value="NZ_JARWBG010000025.1"/>
</dbReference>
<name>A0ABT6HRC0_9ACTN</name>
<sequence>MSEKANAPAGEAGARSDRLGGGSVDSVARCMHLDDVVAAWAEAQVTGLLPREVEVPTYGVQAWVELPAGDARKAAAVLVAAEMWRRYGDEEALLAWFRQAWRARPPLAEGRSRAELAARARSRPAHRLRATPGWPPIRIPGKPGRYLTVQGRAA</sequence>
<proteinExistence type="predicted"/>